<dbReference type="Proteomes" id="UP000032180">
    <property type="component" value="Chromosome 12"/>
</dbReference>
<dbReference type="SUPFAM" id="SSF56784">
    <property type="entry name" value="HAD-like"/>
    <property type="match status" value="1"/>
</dbReference>
<dbReference type="PANTHER" id="PTHR43768:SF35">
    <property type="entry name" value="TREHALOSE-PHOSPHATE PHOSPHATASE 5-RELATED"/>
    <property type="match status" value="1"/>
</dbReference>
<dbReference type="Gene3D" id="3.40.50.1000">
    <property type="entry name" value="HAD superfamily/HAD-like"/>
    <property type="match status" value="1"/>
</dbReference>
<evidence type="ECO:0000313" key="5">
    <source>
        <dbReference type="Proteomes" id="UP000032180"/>
    </source>
</evidence>
<evidence type="ECO:0000313" key="4">
    <source>
        <dbReference type="EnsemblPlants" id="LPERR12G04910.1"/>
    </source>
</evidence>
<dbReference type="InterPro" id="IPR003337">
    <property type="entry name" value="Trehalose_PPase"/>
</dbReference>
<evidence type="ECO:0008006" key="6">
    <source>
        <dbReference type="Google" id="ProtNLM"/>
    </source>
</evidence>
<reference evidence="4 5" key="1">
    <citation type="submission" date="2012-08" db="EMBL/GenBank/DDBJ databases">
        <title>Oryza genome evolution.</title>
        <authorList>
            <person name="Wing R.A."/>
        </authorList>
    </citation>
    <scope>NUCLEOTIDE SEQUENCE</scope>
</reference>
<dbReference type="AlphaFoldDB" id="A0A0D9XXM5"/>
<comment type="catalytic activity">
    <reaction evidence="1">
        <text>alpha,alpha-trehalose 6-phosphate + H2O = alpha,alpha-trehalose + phosphate</text>
        <dbReference type="Rhea" id="RHEA:23420"/>
        <dbReference type="ChEBI" id="CHEBI:15377"/>
        <dbReference type="ChEBI" id="CHEBI:16551"/>
        <dbReference type="ChEBI" id="CHEBI:43474"/>
        <dbReference type="ChEBI" id="CHEBI:58429"/>
        <dbReference type="EC" id="3.1.3.12"/>
    </reaction>
</comment>
<dbReference type="InterPro" id="IPR036412">
    <property type="entry name" value="HAD-like_sf"/>
</dbReference>
<keyword evidence="3" id="KW-0378">Hydrolase</keyword>
<organism evidence="4 5">
    <name type="scientific">Leersia perrieri</name>
    <dbReference type="NCBI Taxonomy" id="77586"/>
    <lineage>
        <taxon>Eukaryota</taxon>
        <taxon>Viridiplantae</taxon>
        <taxon>Streptophyta</taxon>
        <taxon>Embryophyta</taxon>
        <taxon>Tracheophyta</taxon>
        <taxon>Spermatophyta</taxon>
        <taxon>Magnoliopsida</taxon>
        <taxon>Liliopsida</taxon>
        <taxon>Poales</taxon>
        <taxon>Poaceae</taxon>
        <taxon>BOP clade</taxon>
        <taxon>Oryzoideae</taxon>
        <taxon>Oryzeae</taxon>
        <taxon>Oryzinae</taxon>
        <taxon>Leersia</taxon>
    </lineage>
</organism>
<evidence type="ECO:0000256" key="2">
    <source>
        <dbReference type="ARBA" id="ARBA00001968"/>
    </source>
</evidence>
<dbReference type="Pfam" id="PF02358">
    <property type="entry name" value="Trehalose_PPase"/>
    <property type="match status" value="1"/>
</dbReference>
<reference evidence="5" key="2">
    <citation type="submission" date="2013-12" db="EMBL/GenBank/DDBJ databases">
        <authorList>
            <person name="Yu Y."/>
            <person name="Lee S."/>
            <person name="de Baynast K."/>
            <person name="Wissotski M."/>
            <person name="Liu L."/>
            <person name="Talag J."/>
            <person name="Goicoechea J."/>
            <person name="Angelova A."/>
            <person name="Jetty R."/>
            <person name="Kudrna D."/>
            <person name="Golser W."/>
            <person name="Rivera L."/>
            <person name="Zhang J."/>
            <person name="Wing R."/>
        </authorList>
    </citation>
    <scope>NUCLEOTIDE SEQUENCE</scope>
</reference>
<sequence>MLEKAGVSLIAAVVKKAVNLSTRFATRKEKLIGDGYNYTLYGLAQCSQELSRLDYQICFDYLARAPSFSNSAGALVSFDDITANTQEKKIALFLDYDGTLSPIVNDPERAFMSLSARSRQKPIEGATVESNIFCVSVHYRNVAEEVYKICPNIKWDKGNAVEYLLGQFGLDTPDADQKVLSIYIGDDRTDEDAFQVLRTRQIGFGIRVTQIPTKTAASYSLKDPSEVLEFLTALVRWREQWQQ</sequence>
<protein>
    <recommendedName>
        <fullName evidence="6">Trehalose 6-phosphate phosphatase</fullName>
    </recommendedName>
</protein>
<dbReference type="InterPro" id="IPR023214">
    <property type="entry name" value="HAD_sf"/>
</dbReference>
<accession>A0A0D9XXM5</accession>
<keyword evidence="5" id="KW-1185">Reference proteome</keyword>
<dbReference type="HOGENOM" id="CLU_1144005_0_0_1"/>
<dbReference type="eggNOG" id="KOG1050">
    <property type="taxonomic scope" value="Eukaryota"/>
</dbReference>
<dbReference type="GO" id="GO:0004805">
    <property type="term" value="F:trehalose-phosphatase activity"/>
    <property type="evidence" value="ECO:0007669"/>
    <property type="project" value="UniProtKB-EC"/>
</dbReference>
<evidence type="ECO:0000256" key="1">
    <source>
        <dbReference type="ARBA" id="ARBA00000500"/>
    </source>
</evidence>
<dbReference type="InterPro" id="IPR044651">
    <property type="entry name" value="OTSB-like"/>
</dbReference>
<comment type="cofactor">
    <cofactor evidence="2">
        <name>a divalent metal cation</name>
        <dbReference type="ChEBI" id="CHEBI:60240"/>
    </cofactor>
</comment>
<dbReference type="STRING" id="77586.A0A0D9XXM5"/>
<evidence type="ECO:0000256" key="3">
    <source>
        <dbReference type="ARBA" id="ARBA00022801"/>
    </source>
</evidence>
<name>A0A0D9XXM5_9ORYZ</name>
<reference evidence="4" key="3">
    <citation type="submission" date="2015-04" db="UniProtKB">
        <authorList>
            <consortium name="EnsemblPlants"/>
        </authorList>
    </citation>
    <scope>IDENTIFICATION</scope>
</reference>
<dbReference type="EnsemblPlants" id="LPERR12G04910.1">
    <property type="protein sequence ID" value="LPERR12G04910.1"/>
    <property type="gene ID" value="LPERR12G04910"/>
</dbReference>
<dbReference type="PANTHER" id="PTHR43768">
    <property type="entry name" value="TREHALOSE 6-PHOSPHATE PHOSPHATASE"/>
    <property type="match status" value="1"/>
</dbReference>
<dbReference type="Gramene" id="LPERR12G04910.1">
    <property type="protein sequence ID" value="LPERR12G04910.1"/>
    <property type="gene ID" value="LPERR12G04910"/>
</dbReference>
<proteinExistence type="predicted"/>
<dbReference type="GO" id="GO:0005992">
    <property type="term" value="P:trehalose biosynthetic process"/>
    <property type="evidence" value="ECO:0007669"/>
    <property type="project" value="InterPro"/>
</dbReference>